<evidence type="ECO:0000313" key="1">
    <source>
        <dbReference type="EMBL" id="SBW85291.1"/>
    </source>
</evidence>
<gene>
    <name evidence="1" type="ORF">PVE_P0251</name>
</gene>
<dbReference type="AlphaFoldDB" id="A0A1D3KAR2"/>
<keyword evidence="1" id="KW-0614">Plasmid</keyword>
<accession>A0A1D3KAR2</accession>
<evidence type="ECO:0000313" key="2">
    <source>
        <dbReference type="Proteomes" id="UP000245431"/>
    </source>
</evidence>
<sequence>MKTPKGFVSVTHLQDLLTALIAHDNELDEAERPPVGDDYNDIYNMSVAKLSGLINDACSASPEEISSAETITSNQVCTEPQTQPTYQVGAVLMAIVLRIHLADARALVTAYERCWQEQANGNTGSQNRVSDDFAKLTQEIAGRMVASDRQYVEKLLAPPLLKQTV</sequence>
<dbReference type="EMBL" id="LT599585">
    <property type="protein sequence ID" value="SBW85291.1"/>
    <property type="molecule type" value="Genomic_DNA"/>
</dbReference>
<proteinExistence type="predicted"/>
<protein>
    <submittedName>
        <fullName evidence="1">Uncharacterized protein</fullName>
    </submittedName>
</protein>
<organism evidence="1 2">
    <name type="scientific">Pseudomonas veronii 1YdBTEX2</name>
    <dbReference type="NCBI Taxonomy" id="1295141"/>
    <lineage>
        <taxon>Bacteria</taxon>
        <taxon>Pseudomonadati</taxon>
        <taxon>Pseudomonadota</taxon>
        <taxon>Gammaproteobacteria</taxon>
        <taxon>Pseudomonadales</taxon>
        <taxon>Pseudomonadaceae</taxon>
        <taxon>Pseudomonas</taxon>
    </lineage>
</organism>
<geneLocation type="plasmid" evidence="2">
    <name>pve_Plasmid</name>
</geneLocation>
<name>A0A1D3KAR2_PSEVE</name>
<reference evidence="2" key="1">
    <citation type="submission" date="2016-07" db="EMBL/GenBank/DDBJ databases">
        <authorList>
            <person name="Florea S."/>
            <person name="Webb J.S."/>
            <person name="Jaromczyk J."/>
            <person name="Schardl C.L."/>
        </authorList>
    </citation>
    <scope>NUCLEOTIDE SEQUENCE [LARGE SCALE GENOMIC DNA]</scope>
    <source>
        <strain evidence="2">1YdBTEX2</strain>
        <plasmid evidence="2">Plasmid pve_Plasmid</plasmid>
    </source>
</reference>
<dbReference type="Proteomes" id="UP000245431">
    <property type="component" value="Plasmid PVE_plasmid"/>
</dbReference>